<comment type="caution">
    <text evidence="1">The sequence shown here is derived from an EMBL/GenBank/DDBJ whole genome shotgun (WGS) entry which is preliminary data.</text>
</comment>
<name>A0A396JMF2_MEDTR</name>
<sequence>MDSQRGNGEVKPYRVVLDHLKMNDVCWRLYEGHREIQKFEVIF</sequence>
<dbReference type="Gramene" id="rna3237">
    <property type="protein sequence ID" value="RHN79446.1"/>
    <property type="gene ID" value="gene3237"/>
</dbReference>
<proteinExistence type="predicted"/>
<accession>A0A396JMF2</accession>
<dbReference type="AlphaFoldDB" id="A0A396JMF2"/>
<evidence type="ECO:0000313" key="1">
    <source>
        <dbReference type="EMBL" id="RHN79446.1"/>
    </source>
</evidence>
<reference evidence="1" key="1">
    <citation type="journal article" date="2018" name="Nat. Plants">
        <title>Whole-genome landscape of Medicago truncatula symbiotic genes.</title>
        <authorList>
            <person name="Pecrix Y."/>
            <person name="Gamas P."/>
            <person name="Carrere S."/>
        </authorList>
    </citation>
    <scope>NUCLEOTIDE SEQUENCE</scope>
    <source>
        <tissue evidence="1">Leaves</tissue>
    </source>
</reference>
<organism evidence="1">
    <name type="scientific">Medicago truncatula</name>
    <name type="common">Barrel medic</name>
    <name type="synonym">Medicago tribuloides</name>
    <dbReference type="NCBI Taxonomy" id="3880"/>
    <lineage>
        <taxon>Eukaryota</taxon>
        <taxon>Viridiplantae</taxon>
        <taxon>Streptophyta</taxon>
        <taxon>Embryophyta</taxon>
        <taxon>Tracheophyta</taxon>
        <taxon>Spermatophyta</taxon>
        <taxon>Magnoliopsida</taxon>
        <taxon>eudicotyledons</taxon>
        <taxon>Gunneridae</taxon>
        <taxon>Pentapetalae</taxon>
        <taxon>rosids</taxon>
        <taxon>fabids</taxon>
        <taxon>Fabales</taxon>
        <taxon>Fabaceae</taxon>
        <taxon>Papilionoideae</taxon>
        <taxon>50 kb inversion clade</taxon>
        <taxon>NPAAA clade</taxon>
        <taxon>Hologalegina</taxon>
        <taxon>IRL clade</taxon>
        <taxon>Trifolieae</taxon>
        <taxon>Medicago</taxon>
    </lineage>
</organism>
<dbReference type="Proteomes" id="UP000265566">
    <property type="component" value="Chromosome 1"/>
</dbReference>
<gene>
    <name evidence="1" type="ORF">MtrunA17_Chr1g0177431</name>
</gene>
<dbReference type="EMBL" id="PSQE01000001">
    <property type="protein sequence ID" value="RHN79446.1"/>
    <property type="molecule type" value="Genomic_DNA"/>
</dbReference>
<protein>
    <submittedName>
        <fullName evidence="1">Uncharacterized protein</fullName>
    </submittedName>
</protein>